<dbReference type="OrthoDB" id="6409159at2759"/>
<evidence type="ECO:0000313" key="11">
    <source>
        <dbReference type="Proteomes" id="UP000510647"/>
    </source>
</evidence>
<evidence type="ECO:0000256" key="8">
    <source>
        <dbReference type="SAM" id="Phobius"/>
    </source>
</evidence>
<feature type="transmembrane region" description="Helical" evidence="8">
    <location>
        <begin position="6"/>
        <end position="26"/>
    </location>
</feature>
<dbReference type="GO" id="GO:0032366">
    <property type="term" value="P:intracellular sterol transport"/>
    <property type="evidence" value="ECO:0007669"/>
    <property type="project" value="InterPro"/>
</dbReference>
<dbReference type="Pfam" id="PF02221">
    <property type="entry name" value="E1_DerP2_DerF2"/>
    <property type="match status" value="1"/>
</dbReference>
<keyword evidence="8" id="KW-0472">Membrane</keyword>
<reference evidence="10 11" key="1">
    <citation type="submission" date="2020-06" db="EMBL/GenBank/DDBJ databases">
        <title>The yeast mating-type switching endonuclease HO is a domesticated member of an unorthodox homing genetic element family.</title>
        <authorList>
            <person name="Coughlan A.Y."/>
            <person name="Lombardi L."/>
            <person name="Braun-Galleani S."/>
            <person name="Martos A.R."/>
            <person name="Galeote V."/>
            <person name="Bigey F."/>
            <person name="Dequin S."/>
            <person name="Byrne K.P."/>
            <person name="Wolfe K.H."/>
        </authorList>
    </citation>
    <scope>NUCLEOTIDE SEQUENCE [LARGE SCALE GENOMIC DNA]</scope>
    <source>
        <strain evidence="10 11">CBS2947</strain>
    </source>
</reference>
<comment type="similarity">
    <text evidence="2">Belongs to the NPC2 family.</text>
</comment>
<evidence type="ECO:0000256" key="3">
    <source>
        <dbReference type="ARBA" id="ARBA00011245"/>
    </source>
</evidence>
<sequence>MHIISIFINVLSLLAVGTFAGLVNFLPILPFDNKPVPGGSPLYQCDVSEKQNLEIFTVDLAPNPPVRGKNLTISAVGKLHETVKEGAYVNVEVRLGYIKLLTQTYDLCETLEENKVDGLTCPLAAGPYSVVKEIEIPAEVPPGKYVVLARAYNVDDELITCLTGEIVFPAVDGGIRRKVLDKLHW</sequence>
<dbReference type="Proteomes" id="UP000510647">
    <property type="component" value="Chromosome 4"/>
</dbReference>
<evidence type="ECO:0000256" key="1">
    <source>
        <dbReference type="ARBA" id="ARBA00002053"/>
    </source>
</evidence>
<dbReference type="SMART" id="SM00737">
    <property type="entry name" value="ML"/>
    <property type="match status" value="1"/>
</dbReference>
<dbReference type="InterPro" id="IPR039670">
    <property type="entry name" value="NPC2-like"/>
</dbReference>
<evidence type="ECO:0000256" key="5">
    <source>
        <dbReference type="ARBA" id="ARBA00022448"/>
    </source>
</evidence>
<evidence type="ECO:0000256" key="6">
    <source>
        <dbReference type="ARBA" id="ARBA00022729"/>
    </source>
</evidence>
<keyword evidence="8" id="KW-0812">Transmembrane</keyword>
<evidence type="ECO:0000313" key="10">
    <source>
        <dbReference type="EMBL" id="QLQ80303.1"/>
    </source>
</evidence>
<dbReference type="InterPro" id="IPR014756">
    <property type="entry name" value="Ig_E-set"/>
</dbReference>
<dbReference type="InterPro" id="IPR033917">
    <property type="entry name" value="ML_PG-PI_TP"/>
</dbReference>
<name>A0A7H9HSP2_9SACH</name>
<gene>
    <name evidence="10" type="ORF">HG537_0D03040</name>
</gene>
<evidence type="ECO:0000256" key="2">
    <source>
        <dbReference type="ARBA" id="ARBA00006370"/>
    </source>
</evidence>
<organism evidence="10 11">
    <name type="scientific">Torulaspora globosa</name>
    <dbReference type="NCBI Taxonomy" id="48254"/>
    <lineage>
        <taxon>Eukaryota</taxon>
        <taxon>Fungi</taxon>
        <taxon>Dikarya</taxon>
        <taxon>Ascomycota</taxon>
        <taxon>Saccharomycotina</taxon>
        <taxon>Saccharomycetes</taxon>
        <taxon>Saccharomycetales</taxon>
        <taxon>Saccharomycetaceae</taxon>
        <taxon>Torulaspora</taxon>
    </lineage>
</organism>
<dbReference type="EMBL" id="CP059270">
    <property type="protein sequence ID" value="QLQ80303.1"/>
    <property type="molecule type" value="Genomic_DNA"/>
</dbReference>
<comment type="subunit">
    <text evidence="3">Monomer.</text>
</comment>
<dbReference type="InterPro" id="IPR036846">
    <property type="entry name" value="GM2-AP_sf"/>
</dbReference>
<feature type="domain" description="MD-2-related lipid-recognition" evidence="9">
    <location>
        <begin position="42"/>
        <end position="166"/>
    </location>
</feature>
<comment type="function">
    <text evidence="1">Catalyzes the intermembrane transfer of phosphatidylglycerol and phosphatidylinositol.</text>
</comment>
<dbReference type="GO" id="GO:0032934">
    <property type="term" value="F:sterol binding"/>
    <property type="evidence" value="ECO:0007669"/>
    <property type="project" value="InterPro"/>
</dbReference>
<keyword evidence="7" id="KW-0445">Lipid transport</keyword>
<keyword evidence="11" id="KW-1185">Reference proteome</keyword>
<dbReference type="SUPFAM" id="SSF81296">
    <property type="entry name" value="E set domains"/>
    <property type="match status" value="1"/>
</dbReference>
<evidence type="ECO:0000256" key="7">
    <source>
        <dbReference type="ARBA" id="ARBA00023055"/>
    </source>
</evidence>
<evidence type="ECO:0000259" key="9">
    <source>
        <dbReference type="SMART" id="SM00737"/>
    </source>
</evidence>
<dbReference type="Gene3D" id="2.70.220.10">
    <property type="entry name" value="Ganglioside GM2 activator"/>
    <property type="match status" value="1"/>
</dbReference>
<keyword evidence="5" id="KW-0813">Transport</keyword>
<dbReference type="InterPro" id="IPR003172">
    <property type="entry name" value="ML_dom"/>
</dbReference>
<keyword evidence="6" id="KW-0732">Signal</keyword>
<dbReference type="PANTHER" id="PTHR11306:SF0">
    <property type="entry name" value="PHOSPHATIDYLGLYCEROL_PHOSPHATIDYLINOSITOL TRANSFER PROTEIN"/>
    <property type="match status" value="1"/>
</dbReference>
<keyword evidence="8" id="KW-1133">Transmembrane helix</keyword>
<evidence type="ECO:0000256" key="4">
    <source>
        <dbReference type="ARBA" id="ARBA00016056"/>
    </source>
</evidence>
<dbReference type="PANTHER" id="PTHR11306">
    <property type="entry name" value="NIEMANN PICK TYPE C2 PROTEIN NPC2-RELATED"/>
    <property type="match status" value="1"/>
</dbReference>
<dbReference type="AlphaFoldDB" id="A0A7H9HSP2"/>
<protein>
    <recommendedName>
        <fullName evidence="4">Phosphatidylglycerol/phosphatidylinositol transfer protein</fullName>
    </recommendedName>
</protein>
<proteinExistence type="inferred from homology"/>
<accession>A0A7H9HSP2</accession>
<dbReference type="CDD" id="cd00917">
    <property type="entry name" value="PG-PI_TP"/>
    <property type="match status" value="1"/>
</dbReference>